<feature type="region of interest" description="Disordered" evidence="1">
    <location>
        <begin position="110"/>
        <end position="131"/>
    </location>
</feature>
<evidence type="ECO:0000313" key="2">
    <source>
        <dbReference type="EMBL" id="GAA5483858.1"/>
    </source>
</evidence>
<gene>
    <name evidence="2" type="ORF">Hsar01_03092</name>
</gene>
<dbReference type="RefSeq" id="WP_353567963.1">
    <property type="nucleotide sequence ID" value="NZ_BAABRI010000018.1"/>
</dbReference>
<keyword evidence="3" id="KW-1185">Reference proteome</keyword>
<comment type="caution">
    <text evidence="2">The sequence shown here is derived from an EMBL/GenBank/DDBJ whole genome shotgun (WGS) entry which is preliminary data.</text>
</comment>
<protein>
    <submittedName>
        <fullName evidence="2">Uncharacterized protein</fullName>
    </submittedName>
</protein>
<dbReference type="EMBL" id="BAABRI010000018">
    <property type="protein sequence ID" value="GAA5483858.1"/>
    <property type="molecule type" value="Genomic_DNA"/>
</dbReference>
<organism evidence="2 3">
    <name type="scientific">Haloferula sargassicola</name>
    <dbReference type="NCBI Taxonomy" id="490096"/>
    <lineage>
        <taxon>Bacteria</taxon>
        <taxon>Pseudomonadati</taxon>
        <taxon>Verrucomicrobiota</taxon>
        <taxon>Verrucomicrobiia</taxon>
        <taxon>Verrucomicrobiales</taxon>
        <taxon>Verrucomicrobiaceae</taxon>
        <taxon>Haloferula</taxon>
    </lineage>
</organism>
<proteinExistence type="predicted"/>
<reference evidence="2 3" key="1">
    <citation type="submission" date="2024-02" db="EMBL/GenBank/DDBJ databases">
        <title>Haloferula sargassicola NBRC 104335.</title>
        <authorList>
            <person name="Ichikawa N."/>
            <person name="Katano-Makiyama Y."/>
            <person name="Hidaka K."/>
        </authorList>
    </citation>
    <scope>NUCLEOTIDE SEQUENCE [LARGE SCALE GENOMIC DNA]</scope>
    <source>
        <strain evidence="2 3">NBRC 104335</strain>
    </source>
</reference>
<evidence type="ECO:0000313" key="3">
    <source>
        <dbReference type="Proteomes" id="UP001476282"/>
    </source>
</evidence>
<dbReference type="Proteomes" id="UP001476282">
    <property type="component" value="Unassembled WGS sequence"/>
</dbReference>
<sequence>MDTATTNTKGRGPARKAQDIKLAWKELAADATFGGKTLADLEAAIAAFDGRMDELQAAKKAVSAAVMVKNQSLADLAELAVVIALGVRVHENYGRDCPLYRAMGFVPKSERASGTVRKKQEPPAENNEAAV</sequence>
<name>A0ABP9UVG7_9BACT</name>
<evidence type="ECO:0000256" key="1">
    <source>
        <dbReference type="SAM" id="MobiDB-lite"/>
    </source>
</evidence>
<accession>A0ABP9UVG7</accession>